<name>A0A0M2UPV5_9BACT</name>
<dbReference type="InterPro" id="IPR003593">
    <property type="entry name" value="AAA+_ATPase"/>
</dbReference>
<accession>A0A0M2UPV5</accession>
<dbReference type="InterPro" id="IPR015854">
    <property type="entry name" value="ABC_transpr_LolD-like"/>
</dbReference>
<dbReference type="InterPro" id="IPR003439">
    <property type="entry name" value="ABC_transporter-like_ATP-bd"/>
</dbReference>
<dbReference type="InterPro" id="IPR027417">
    <property type="entry name" value="P-loop_NTPase"/>
</dbReference>
<dbReference type="PROSITE" id="PS50893">
    <property type="entry name" value="ABC_TRANSPORTER_2"/>
    <property type="match status" value="1"/>
</dbReference>
<evidence type="ECO:0000259" key="5">
    <source>
        <dbReference type="PROSITE" id="PS50893"/>
    </source>
</evidence>
<dbReference type="GO" id="GO:0098796">
    <property type="term" value="C:membrane protein complex"/>
    <property type="evidence" value="ECO:0007669"/>
    <property type="project" value="UniProtKB-ARBA"/>
</dbReference>
<reference evidence="6 7" key="1">
    <citation type="journal article" date="2013" name="BMC Microbiol.">
        <title>Identification of the type II cytochrome c maturation pathway in anammox bacteria by comparative genomics.</title>
        <authorList>
            <person name="Ferousi C."/>
            <person name="Speth D.R."/>
            <person name="Reimann J."/>
            <person name="Op den Camp H.J."/>
            <person name="Allen J.W."/>
            <person name="Keltjens J.T."/>
            <person name="Jetten M.S."/>
        </authorList>
    </citation>
    <scope>NUCLEOTIDE SEQUENCE [LARGE SCALE GENOMIC DNA]</scope>
    <source>
        <strain evidence="6">RU1</strain>
    </source>
</reference>
<feature type="domain" description="ABC transporter" evidence="5">
    <location>
        <begin position="13"/>
        <end position="245"/>
    </location>
</feature>
<organism evidence="6 7">
    <name type="scientific">Candidatus Brocadia fulgida</name>
    <dbReference type="NCBI Taxonomy" id="380242"/>
    <lineage>
        <taxon>Bacteria</taxon>
        <taxon>Pseudomonadati</taxon>
        <taxon>Planctomycetota</taxon>
        <taxon>Candidatus Brocadiia</taxon>
        <taxon>Candidatus Brocadiales</taxon>
        <taxon>Candidatus Brocadiaceae</taxon>
        <taxon>Candidatus Brocadia</taxon>
    </lineage>
</organism>
<dbReference type="GO" id="GO:0022857">
    <property type="term" value="F:transmembrane transporter activity"/>
    <property type="evidence" value="ECO:0007669"/>
    <property type="project" value="TreeGrafter"/>
</dbReference>
<evidence type="ECO:0000256" key="1">
    <source>
        <dbReference type="ARBA" id="ARBA00022448"/>
    </source>
</evidence>
<dbReference type="EMBL" id="LAQJ01000310">
    <property type="protein sequence ID" value="KKO17927.1"/>
    <property type="molecule type" value="Genomic_DNA"/>
</dbReference>
<dbReference type="AlphaFoldDB" id="A0A0M2UPV5"/>
<dbReference type="GO" id="GO:0005886">
    <property type="term" value="C:plasma membrane"/>
    <property type="evidence" value="ECO:0007669"/>
    <property type="project" value="TreeGrafter"/>
</dbReference>
<dbReference type="FunFam" id="3.40.50.300:FF:000032">
    <property type="entry name" value="Export ABC transporter ATP-binding protein"/>
    <property type="match status" value="1"/>
</dbReference>
<dbReference type="SMART" id="SM00382">
    <property type="entry name" value="AAA"/>
    <property type="match status" value="1"/>
</dbReference>
<dbReference type="SUPFAM" id="SSF52540">
    <property type="entry name" value="P-loop containing nucleoside triphosphate hydrolases"/>
    <property type="match status" value="1"/>
</dbReference>
<gene>
    <name evidence="6" type="ORF">BROFUL_03378</name>
</gene>
<comment type="caution">
    <text evidence="6">The sequence shown here is derived from an EMBL/GenBank/DDBJ whole genome shotgun (WGS) entry which is preliminary data.</text>
</comment>
<dbReference type="CDD" id="cd03255">
    <property type="entry name" value="ABC_MJ0796_LolCDE_FtsE"/>
    <property type="match status" value="1"/>
</dbReference>
<sequence>MENTVTGNNSIAVHCKGLTKSYGSGSNQVHALCGVDLEVRTGELMMLVGPSGCGKTTLISVIAGVLDRDGGECLVFGYDFKQMNPPEKTRYRGRNIGFVFQMFNLIPALTAAENVAVPLIINGAKRREAVGRAREILCRVGLSDRTNAVPAELSGGQQQRVAIARAMLHNPKLIVCDEPTSALDHETGHKVMELLREVAVGIGRALIVVTHDARIFGFADRIAKMDDGRITSIENSRIDLSSNTRH</sequence>
<protein>
    <submittedName>
        <fullName evidence="6">ABC transporter ATP-binding component</fullName>
    </submittedName>
</protein>
<keyword evidence="7" id="KW-1185">Reference proteome</keyword>
<dbReference type="InterPro" id="IPR017911">
    <property type="entry name" value="MacB-like_ATP-bd"/>
</dbReference>
<dbReference type="Gene3D" id="3.40.50.300">
    <property type="entry name" value="P-loop containing nucleotide triphosphate hydrolases"/>
    <property type="match status" value="1"/>
</dbReference>
<dbReference type="Proteomes" id="UP000034954">
    <property type="component" value="Unassembled WGS sequence"/>
</dbReference>
<dbReference type="PROSITE" id="PS00211">
    <property type="entry name" value="ABC_TRANSPORTER_1"/>
    <property type="match status" value="1"/>
</dbReference>
<keyword evidence="2" id="KW-0547">Nucleotide-binding</keyword>
<evidence type="ECO:0000256" key="3">
    <source>
        <dbReference type="ARBA" id="ARBA00022840"/>
    </source>
</evidence>
<evidence type="ECO:0000256" key="2">
    <source>
        <dbReference type="ARBA" id="ARBA00022741"/>
    </source>
</evidence>
<evidence type="ECO:0000313" key="7">
    <source>
        <dbReference type="Proteomes" id="UP000034954"/>
    </source>
</evidence>
<dbReference type="Pfam" id="PF00005">
    <property type="entry name" value="ABC_tran"/>
    <property type="match status" value="1"/>
</dbReference>
<evidence type="ECO:0000313" key="6">
    <source>
        <dbReference type="EMBL" id="KKO17927.1"/>
    </source>
</evidence>
<proteinExistence type="inferred from homology"/>
<dbReference type="PANTHER" id="PTHR24220">
    <property type="entry name" value="IMPORT ATP-BINDING PROTEIN"/>
    <property type="match status" value="1"/>
</dbReference>
<keyword evidence="1" id="KW-0813">Transport</keyword>
<dbReference type="GO" id="GO:0005524">
    <property type="term" value="F:ATP binding"/>
    <property type="evidence" value="ECO:0007669"/>
    <property type="project" value="UniProtKB-KW"/>
</dbReference>
<keyword evidence="3 6" id="KW-0067">ATP-binding</keyword>
<dbReference type="InterPro" id="IPR017871">
    <property type="entry name" value="ABC_transporter-like_CS"/>
</dbReference>
<dbReference type="PATRIC" id="fig|380242.3.peg.4154"/>
<comment type="similarity">
    <text evidence="4">Belongs to the ABC transporter superfamily. Macrolide exporter (TC 3.A.1.122) family.</text>
</comment>
<evidence type="ECO:0000256" key="4">
    <source>
        <dbReference type="ARBA" id="ARBA00038388"/>
    </source>
</evidence>
<dbReference type="GO" id="GO:0016887">
    <property type="term" value="F:ATP hydrolysis activity"/>
    <property type="evidence" value="ECO:0007669"/>
    <property type="project" value="InterPro"/>
</dbReference>